<evidence type="ECO:0000256" key="4">
    <source>
        <dbReference type="ARBA" id="ARBA00022598"/>
    </source>
</evidence>
<dbReference type="InterPro" id="IPR032678">
    <property type="entry name" value="tRNA-synt_1_cat_dom"/>
</dbReference>
<dbReference type="InterPro" id="IPR024909">
    <property type="entry name" value="Cys-tRNA/MSH_ligase"/>
</dbReference>
<comment type="subcellular location">
    <subcellularLocation>
        <location evidence="2">Cytoplasm</location>
    </subcellularLocation>
</comment>
<dbReference type="InterPro" id="IPR009080">
    <property type="entry name" value="tRNAsynth_Ia_anticodon-bd"/>
</dbReference>
<dbReference type="Gene3D" id="3.40.50.620">
    <property type="entry name" value="HUPs"/>
    <property type="match status" value="1"/>
</dbReference>
<dbReference type="GO" id="GO:0005524">
    <property type="term" value="F:ATP binding"/>
    <property type="evidence" value="ECO:0007669"/>
    <property type="project" value="UniProtKB-KW"/>
</dbReference>
<dbReference type="AlphaFoldDB" id="X1GVF7"/>
<dbReference type="GO" id="GO:0006423">
    <property type="term" value="P:cysteinyl-tRNA aminoacylation"/>
    <property type="evidence" value="ECO:0007669"/>
    <property type="project" value="InterPro"/>
</dbReference>
<sequence>WLHSEHLIVEGQRMAKSLGNFYILRQLLDKGHHPMAIRHLLLSTHYRKRLNFTFEGLEGAKTSVRRMQDLKLRLGDVAQAGVKKDMAGPLPAVLQAQTEKFNSALADDLSISPALAAVFEVVRVANISLEEASLSSTEAQEALEFFSRVDKVLGVLGDEGDEGEVPEEVLELSKRREQARQEKNFTLADELRSKIEALGYEVEDTPRGSRLKRKT</sequence>
<dbReference type="Pfam" id="PF01406">
    <property type="entry name" value="tRNA-synt_1e"/>
    <property type="match status" value="1"/>
</dbReference>
<organism evidence="10">
    <name type="scientific">marine sediment metagenome</name>
    <dbReference type="NCBI Taxonomy" id="412755"/>
    <lineage>
        <taxon>unclassified sequences</taxon>
        <taxon>metagenomes</taxon>
        <taxon>ecological metagenomes</taxon>
    </lineage>
</organism>
<accession>X1GVF7</accession>
<evidence type="ECO:0000256" key="5">
    <source>
        <dbReference type="ARBA" id="ARBA00022723"/>
    </source>
</evidence>
<dbReference type="GO" id="GO:0004817">
    <property type="term" value="F:cysteine-tRNA ligase activity"/>
    <property type="evidence" value="ECO:0007669"/>
    <property type="project" value="InterPro"/>
</dbReference>
<keyword evidence="4" id="KW-0436">Ligase</keyword>
<dbReference type="PANTHER" id="PTHR10890">
    <property type="entry name" value="CYSTEINYL-TRNA SYNTHETASE"/>
    <property type="match status" value="1"/>
</dbReference>
<dbReference type="Gene3D" id="1.20.120.1910">
    <property type="entry name" value="Cysteine-tRNA ligase, C-terminal anti-codon recognition domain"/>
    <property type="match status" value="1"/>
</dbReference>
<dbReference type="InterPro" id="IPR014729">
    <property type="entry name" value="Rossmann-like_a/b/a_fold"/>
</dbReference>
<dbReference type="PANTHER" id="PTHR10890:SF3">
    <property type="entry name" value="CYSTEINE--TRNA LIGASE, CYTOPLASMIC"/>
    <property type="match status" value="1"/>
</dbReference>
<name>X1GVF7_9ZZZZ</name>
<keyword evidence="6" id="KW-0547">Nucleotide-binding</keyword>
<dbReference type="SMART" id="SM00840">
    <property type="entry name" value="DALR_2"/>
    <property type="match status" value="1"/>
</dbReference>
<evidence type="ECO:0000259" key="9">
    <source>
        <dbReference type="SMART" id="SM00840"/>
    </source>
</evidence>
<evidence type="ECO:0000256" key="1">
    <source>
        <dbReference type="ARBA" id="ARBA00001947"/>
    </source>
</evidence>
<keyword evidence="8" id="KW-0067">ATP-binding</keyword>
<evidence type="ECO:0000256" key="3">
    <source>
        <dbReference type="ARBA" id="ARBA00014738"/>
    </source>
</evidence>
<reference evidence="10" key="1">
    <citation type="journal article" date="2014" name="Front. Microbiol.">
        <title>High frequency of phylogenetically diverse reductive dehalogenase-homologous genes in deep subseafloor sedimentary metagenomes.</title>
        <authorList>
            <person name="Kawai M."/>
            <person name="Futagami T."/>
            <person name="Toyoda A."/>
            <person name="Takaki Y."/>
            <person name="Nishi S."/>
            <person name="Hori S."/>
            <person name="Arai W."/>
            <person name="Tsubouchi T."/>
            <person name="Morono Y."/>
            <person name="Uchiyama I."/>
            <person name="Ito T."/>
            <person name="Fujiyama A."/>
            <person name="Inagaki F."/>
            <person name="Takami H."/>
        </authorList>
    </citation>
    <scope>NUCLEOTIDE SEQUENCE</scope>
    <source>
        <strain evidence="10">Expedition CK06-06</strain>
    </source>
</reference>
<evidence type="ECO:0000256" key="7">
    <source>
        <dbReference type="ARBA" id="ARBA00022833"/>
    </source>
</evidence>
<evidence type="ECO:0000256" key="2">
    <source>
        <dbReference type="ARBA" id="ARBA00004496"/>
    </source>
</evidence>
<dbReference type="SUPFAM" id="SSF52374">
    <property type="entry name" value="Nucleotidylyl transferase"/>
    <property type="match status" value="1"/>
</dbReference>
<dbReference type="Pfam" id="PF23493">
    <property type="entry name" value="CysS_C"/>
    <property type="match status" value="1"/>
</dbReference>
<proteinExistence type="predicted"/>
<comment type="caution">
    <text evidence="10">The sequence shown here is derived from an EMBL/GenBank/DDBJ whole genome shotgun (WGS) entry which is preliminary data.</text>
</comment>
<dbReference type="SUPFAM" id="SSF47323">
    <property type="entry name" value="Anticodon-binding domain of a subclass of class I aminoacyl-tRNA synthetases"/>
    <property type="match status" value="1"/>
</dbReference>
<evidence type="ECO:0000256" key="8">
    <source>
        <dbReference type="ARBA" id="ARBA00022840"/>
    </source>
</evidence>
<dbReference type="Pfam" id="PF09190">
    <property type="entry name" value="DALR_2"/>
    <property type="match status" value="1"/>
</dbReference>
<dbReference type="EMBL" id="BARU01012094">
    <property type="protein sequence ID" value="GAH36963.1"/>
    <property type="molecule type" value="Genomic_DNA"/>
</dbReference>
<protein>
    <recommendedName>
        <fullName evidence="3">Cysteine--tRNA ligase</fullName>
    </recommendedName>
</protein>
<evidence type="ECO:0000313" key="10">
    <source>
        <dbReference type="EMBL" id="GAH36963.1"/>
    </source>
</evidence>
<dbReference type="InterPro" id="IPR056411">
    <property type="entry name" value="CysS_C"/>
</dbReference>
<feature type="domain" description="Cysteinyl-tRNA synthetase class Ia DALR" evidence="9">
    <location>
        <begin position="100"/>
        <end position="164"/>
    </location>
</feature>
<feature type="non-terminal residue" evidence="10">
    <location>
        <position position="1"/>
    </location>
</feature>
<dbReference type="GO" id="GO:0005829">
    <property type="term" value="C:cytosol"/>
    <property type="evidence" value="ECO:0007669"/>
    <property type="project" value="TreeGrafter"/>
</dbReference>
<dbReference type="GO" id="GO:0046872">
    <property type="term" value="F:metal ion binding"/>
    <property type="evidence" value="ECO:0007669"/>
    <property type="project" value="UniProtKB-KW"/>
</dbReference>
<comment type="cofactor">
    <cofactor evidence="1">
        <name>Zn(2+)</name>
        <dbReference type="ChEBI" id="CHEBI:29105"/>
    </cofactor>
</comment>
<keyword evidence="7" id="KW-0862">Zinc</keyword>
<evidence type="ECO:0000256" key="6">
    <source>
        <dbReference type="ARBA" id="ARBA00022741"/>
    </source>
</evidence>
<dbReference type="InterPro" id="IPR015273">
    <property type="entry name" value="Cys-tRNA-synt_Ia_DALR"/>
</dbReference>
<keyword evidence="5" id="KW-0479">Metal-binding</keyword>
<gene>
    <name evidence="10" type="ORF">S03H2_22453</name>
</gene>